<feature type="non-terminal residue" evidence="2">
    <location>
        <position position="115"/>
    </location>
</feature>
<reference evidence="2" key="1">
    <citation type="submission" date="2018-05" db="EMBL/GenBank/DDBJ databases">
        <authorList>
            <person name="Lanie J.A."/>
            <person name="Ng W.-L."/>
            <person name="Kazmierczak K.M."/>
            <person name="Andrzejewski T.M."/>
            <person name="Davidsen T.M."/>
            <person name="Wayne K.J."/>
            <person name="Tettelin H."/>
            <person name="Glass J.I."/>
            <person name="Rusch D."/>
            <person name="Podicherti R."/>
            <person name="Tsui H.-C.T."/>
            <person name="Winkler M.E."/>
        </authorList>
    </citation>
    <scope>NUCLEOTIDE SEQUENCE</scope>
</reference>
<accession>A0A382LFS5</accession>
<protein>
    <submittedName>
        <fullName evidence="2">Uncharacterized protein</fullName>
    </submittedName>
</protein>
<feature type="region of interest" description="Disordered" evidence="1">
    <location>
        <begin position="24"/>
        <end position="49"/>
    </location>
</feature>
<evidence type="ECO:0000313" key="2">
    <source>
        <dbReference type="EMBL" id="SVC35628.1"/>
    </source>
</evidence>
<dbReference type="EMBL" id="UINC01086818">
    <property type="protein sequence ID" value="SVC35628.1"/>
    <property type="molecule type" value="Genomic_DNA"/>
</dbReference>
<proteinExistence type="predicted"/>
<evidence type="ECO:0000256" key="1">
    <source>
        <dbReference type="SAM" id="MobiDB-lite"/>
    </source>
</evidence>
<gene>
    <name evidence="2" type="ORF">METZ01_LOCUS288482</name>
</gene>
<name>A0A382LFS5_9ZZZZ</name>
<sequence length="115" mass="11564">MAIQYAKPDGGPETIPIASDSFERDTTANGIGTTDGAVHPLDSRTSGAGQTWAITTTGRKARIDGNKCKSVGNVLASDSFDRADSASLGNTDGNWPSAGSGGDGLAWATYDAGGG</sequence>
<dbReference type="AlphaFoldDB" id="A0A382LFS5"/>
<organism evidence="2">
    <name type="scientific">marine metagenome</name>
    <dbReference type="NCBI Taxonomy" id="408172"/>
    <lineage>
        <taxon>unclassified sequences</taxon>
        <taxon>metagenomes</taxon>
        <taxon>ecological metagenomes</taxon>
    </lineage>
</organism>